<dbReference type="Proteomes" id="UP001140949">
    <property type="component" value="Unassembled WGS sequence"/>
</dbReference>
<evidence type="ECO:0000313" key="2">
    <source>
        <dbReference type="Proteomes" id="UP001140949"/>
    </source>
</evidence>
<accession>A0AAX6G170</accession>
<name>A0AAX6G170_IRIPA</name>
<dbReference type="EMBL" id="JANAVB010024600">
    <property type="protein sequence ID" value="KAJ6822085.1"/>
    <property type="molecule type" value="Genomic_DNA"/>
</dbReference>
<dbReference type="AlphaFoldDB" id="A0AAX6G170"/>
<evidence type="ECO:0000313" key="1">
    <source>
        <dbReference type="EMBL" id="KAJ6822085.1"/>
    </source>
</evidence>
<reference evidence="1" key="2">
    <citation type="submission" date="2023-04" db="EMBL/GenBank/DDBJ databases">
        <authorList>
            <person name="Bruccoleri R.E."/>
            <person name="Oakeley E.J."/>
            <person name="Faust A.-M."/>
            <person name="Dessus-Babus S."/>
            <person name="Altorfer M."/>
            <person name="Burckhardt D."/>
            <person name="Oertli M."/>
            <person name="Naumann U."/>
            <person name="Petersen F."/>
            <person name="Wong J."/>
        </authorList>
    </citation>
    <scope>NUCLEOTIDE SEQUENCE</scope>
    <source>
        <strain evidence="1">GSM-AAB239-AS_SAM_17_03QT</strain>
        <tissue evidence="1">Leaf</tissue>
    </source>
</reference>
<protein>
    <submittedName>
        <fullName evidence="1">Uncharacterized protein</fullName>
    </submittedName>
</protein>
<gene>
    <name evidence="1" type="ORF">M6B38_390215</name>
</gene>
<keyword evidence="2" id="KW-1185">Reference proteome</keyword>
<comment type="caution">
    <text evidence="1">The sequence shown here is derived from an EMBL/GenBank/DDBJ whole genome shotgun (WGS) entry which is preliminary data.</text>
</comment>
<proteinExistence type="predicted"/>
<sequence>MVVMVDTDIWILNMVMMNVAIGVDGWVFAVDGVGDGWHDEVAETVVQGKVGIG</sequence>
<reference evidence="1" key="1">
    <citation type="journal article" date="2023" name="GigaByte">
        <title>Genome assembly of the bearded iris, Iris pallida Lam.</title>
        <authorList>
            <person name="Bruccoleri R.E."/>
            <person name="Oakeley E.J."/>
            <person name="Faust A.M.E."/>
            <person name="Altorfer M."/>
            <person name="Dessus-Babus S."/>
            <person name="Burckhardt D."/>
            <person name="Oertli M."/>
            <person name="Naumann U."/>
            <person name="Petersen F."/>
            <person name="Wong J."/>
        </authorList>
    </citation>
    <scope>NUCLEOTIDE SEQUENCE</scope>
    <source>
        <strain evidence="1">GSM-AAB239-AS_SAM_17_03QT</strain>
    </source>
</reference>
<organism evidence="1 2">
    <name type="scientific">Iris pallida</name>
    <name type="common">Sweet iris</name>
    <dbReference type="NCBI Taxonomy" id="29817"/>
    <lineage>
        <taxon>Eukaryota</taxon>
        <taxon>Viridiplantae</taxon>
        <taxon>Streptophyta</taxon>
        <taxon>Embryophyta</taxon>
        <taxon>Tracheophyta</taxon>
        <taxon>Spermatophyta</taxon>
        <taxon>Magnoliopsida</taxon>
        <taxon>Liliopsida</taxon>
        <taxon>Asparagales</taxon>
        <taxon>Iridaceae</taxon>
        <taxon>Iridoideae</taxon>
        <taxon>Irideae</taxon>
        <taxon>Iris</taxon>
    </lineage>
</organism>